<name>A0ABD2Q3Y3_9PLAT</name>
<proteinExistence type="predicted"/>
<comment type="caution">
    <text evidence="1">The sequence shown here is derived from an EMBL/GenBank/DDBJ whole genome shotgun (WGS) entry which is preliminary data.</text>
</comment>
<organism evidence="1 2">
    <name type="scientific">Cichlidogyrus casuarinus</name>
    <dbReference type="NCBI Taxonomy" id="1844966"/>
    <lineage>
        <taxon>Eukaryota</taxon>
        <taxon>Metazoa</taxon>
        <taxon>Spiralia</taxon>
        <taxon>Lophotrochozoa</taxon>
        <taxon>Platyhelminthes</taxon>
        <taxon>Monogenea</taxon>
        <taxon>Monopisthocotylea</taxon>
        <taxon>Dactylogyridea</taxon>
        <taxon>Ancyrocephalidae</taxon>
        <taxon>Cichlidogyrus</taxon>
    </lineage>
</organism>
<evidence type="ECO:0000313" key="2">
    <source>
        <dbReference type="Proteomes" id="UP001626550"/>
    </source>
</evidence>
<keyword evidence="2" id="KW-1185">Reference proteome</keyword>
<dbReference type="EMBL" id="JBJKFK010001047">
    <property type="protein sequence ID" value="KAL3314274.1"/>
    <property type="molecule type" value="Genomic_DNA"/>
</dbReference>
<sequence>MEALLRLQGNLTQAELESILRVLKKDQELKIKDQFRIRSRSATRLISRSESRSSIQNSDYTPPINKYTNLMYNTRSNEKRGSVSSLSSWNNSESRLIGYDCHVRNRLLRFHVELDLRQRRV</sequence>
<gene>
    <name evidence="1" type="ORF">Ciccas_007110</name>
</gene>
<accession>A0ABD2Q3Y3</accession>
<evidence type="ECO:0000313" key="1">
    <source>
        <dbReference type="EMBL" id="KAL3314274.1"/>
    </source>
</evidence>
<reference evidence="1 2" key="1">
    <citation type="submission" date="2024-11" db="EMBL/GenBank/DDBJ databases">
        <title>Adaptive evolution of stress response genes in parasites aligns with host niche diversity.</title>
        <authorList>
            <person name="Hahn C."/>
            <person name="Resl P."/>
        </authorList>
    </citation>
    <scope>NUCLEOTIDE SEQUENCE [LARGE SCALE GENOMIC DNA]</scope>
    <source>
        <strain evidence="1">EGGRZ-B1_66</strain>
        <tissue evidence="1">Body</tissue>
    </source>
</reference>
<dbReference type="Proteomes" id="UP001626550">
    <property type="component" value="Unassembled WGS sequence"/>
</dbReference>
<dbReference type="AlphaFoldDB" id="A0ABD2Q3Y3"/>
<protein>
    <submittedName>
        <fullName evidence="1">Uncharacterized protein</fullName>
    </submittedName>
</protein>